<proteinExistence type="predicted"/>
<dbReference type="PANTHER" id="PTHR23189">
    <property type="entry name" value="RNA RECOGNITION MOTIF-CONTAINING"/>
    <property type="match status" value="1"/>
</dbReference>
<dbReference type="EMBL" id="JAEMWZ010000102">
    <property type="protein sequence ID" value="KAG7136518.1"/>
    <property type="molecule type" value="Genomic_DNA"/>
</dbReference>
<dbReference type="Proteomes" id="UP000689129">
    <property type="component" value="Unassembled WGS sequence"/>
</dbReference>
<evidence type="ECO:0000256" key="2">
    <source>
        <dbReference type="SAM" id="MobiDB-lite"/>
    </source>
</evidence>
<feature type="domain" description="Mei2-like C-terminal RNA recognition motif" evidence="3">
    <location>
        <begin position="44"/>
        <end position="105"/>
    </location>
</feature>
<protein>
    <submittedName>
        <fullName evidence="4">Meiosis protein mei2 like</fullName>
    </submittedName>
</protein>
<sequence>MPAYPRPDIRRQHASRVNRMSLYGVASHHNHVDVGRIREGTDVRTTIMLRNIPNKVDQAMLKRIVDDSSWGKYDFMYLRIDFANDCNVGYAFINFVDPLDIIDYSLSTRAATSAIQGKDCLVQKFRNSSVMLEAAHYRPKLFYTSNGPVPKLAGQEEPFPQPDNQSKMKRSCENAEHVGLFTPNAGQHFRDEQRRRRSQYDRGTRLAALEEHEFETANESYMHYSR</sequence>
<keyword evidence="1" id="KW-0694">RNA-binding</keyword>
<feature type="region of interest" description="Disordered" evidence="2">
    <location>
        <begin position="183"/>
        <end position="202"/>
    </location>
</feature>
<evidence type="ECO:0000313" key="5">
    <source>
        <dbReference type="Proteomes" id="UP000689129"/>
    </source>
</evidence>
<feature type="compositionally biased region" description="Basic and acidic residues" evidence="2">
    <location>
        <begin position="188"/>
        <end position="202"/>
    </location>
</feature>
<name>A0A8I2ZQG9_VERLO</name>
<evidence type="ECO:0000259" key="3">
    <source>
        <dbReference type="Pfam" id="PF04059"/>
    </source>
</evidence>
<gene>
    <name evidence="4" type="ORF">HYQ45_005948</name>
</gene>
<evidence type="ECO:0000256" key="1">
    <source>
        <dbReference type="ARBA" id="ARBA00022884"/>
    </source>
</evidence>
<accession>A0A8I2ZQG9</accession>
<dbReference type="OrthoDB" id="417481at2759"/>
<dbReference type="Pfam" id="PF04059">
    <property type="entry name" value="RRM_2"/>
    <property type="match status" value="1"/>
</dbReference>
<dbReference type="AlphaFoldDB" id="A0A8I2ZQG9"/>
<organism evidence="4 5">
    <name type="scientific">Verticillium longisporum</name>
    <name type="common">Verticillium dahliae var. longisporum</name>
    <dbReference type="NCBI Taxonomy" id="100787"/>
    <lineage>
        <taxon>Eukaryota</taxon>
        <taxon>Fungi</taxon>
        <taxon>Dikarya</taxon>
        <taxon>Ascomycota</taxon>
        <taxon>Pezizomycotina</taxon>
        <taxon>Sordariomycetes</taxon>
        <taxon>Hypocreomycetidae</taxon>
        <taxon>Glomerellales</taxon>
        <taxon>Plectosphaerellaceae</taxon>
        <taxon>Verticillium</taxon>
    </lineage>
</organism>
<dbReference type="GO" id="GO:0003723">
    <property type="term" value="F:RNA binding"/>
    <property type="evidence" value="ECO:0007669"/>
    <property type="project" value="UniProtKB-KW"/>
</dbReference>
<reference evidence="4" key="1">
    <citation type="journal article" date="2021" name="Mol. Plant Pathol.">
        <title>A 20-kb lineage-specific genomic region tames virulence in pathogenic amphidiploid Verticillium longisporum.</title>
        <authorList>
            <person name="Harting R."/>
            <person name="Starke J."/>
            <person name="Kusch H."/>
            <person name="Poggeler S."/>
            <person name="Maurus I."/>
            <person name="Schluter R."/>
            <person name="Landesfeind M."/>
            <person name="Bulla I."/>
            <person name="Nowrousian M."/>
            <person name="de Jonge R."/>
            <person name="Stahlhut G."/>
            <person name="Hoff K.J."/>
            <person name="Asshauer K.P."/>
            <person name="Thurmer A."/>
            <person name="Stanke M."/>
            <person name="Daniel R."/>
            <person name="Morgenstern B."/>
            <person name="Thomma B.P.H.J."/>
            <person name="Kronstad J.W."/>
            <person name="Braus-Stromeyer S.A."/>
            <person name="Braus G.H."/>
        </authorList>
    </citation>
    <scope>NUCLEOTIDE SEQUENCE</scope>
    <source>
        <strain evidence="4">Vl32</strain>
    </source>
</reference>
<evidence type="ECO:0000313" key="4">
    <source>
        <dbReference type="EMBL" id="KAG7136518.1"/>
    </source>
</evidence>
<comment type="caution">
    <text evidence="4">The sequence shown here is derived from an EMBL/GenBank/DDBJ whole genome shotgun (WGS) entry which is preliminary data.</text>
</comment>
<dbReference type="InterPro" id="IPR007201">
    <property type="entry name" value="Mei2-like_Rrm_C"/>
</dbReference>